<keyword evidence="1" id="KW-0812">Transmembrane</keyword>
<gene>
    <name evidence="2" type="ORF">UFOVP29_330</name>
</gene>
<evidence type="ECO:0000313" key="2">
    <source>
        <dbReference type="EMBL" id="CAB4123171.1"/>
    </source>
</evidence>
<dbReference type="EMBL" id="LR796167">
    <property type="protein sequence ID" value="CAB4123171.1"/>
    <property type="molecule type" value="Genomic_DNA"/>
</dbReference>
<sequence length="91" mass="9643">MKKIVAVALAATFISTAAMAQGYHRDHRGGGGGGGWVAPLVGGLILGGVVGSVMSQPRYAPPMPVYVEPVCYDRIVAYDAWRRPIISRVCE</sequence>
<proteinExistence type="predicted"/>
<keyword evidence="1" id="KW-0472">Membrane</keyword>
<reference evidence="2" key="1">
    <citation type="submission" date="2020-04" db="EMBL/GenBank/DDBJ databases">
        <authorList>
            <person name="Chiriac C."/>
            <person name="Salcher M."/>
            <person name="Ghai R."/>
            <person name="Kavagutti S V."/>
        </authorList>
    </citation>
    <scope>NUCLEOTIDE SEQUENCE</scope>
</reference>
<keyword evidence="1" id="KW-1133">Transmembrane helix</keyword>
<protein>
    <submittedName>
        <fullName evidence="2">Uncharacterized protein</fullName>
    </submittedName>
</protein>
<evidence type="ECO:0000256" key="1">
    <source>
        <dbReference type="SAM" id="Phobius"/>
    </source>
</evidence>
<organism evidence="2">
    <name type="scientific">uncultured Caudovirales phage</name>
    <dbReference type="NCBI Taxonomy" id="2100421"/>
    <lineage>
        <taxon>Viruses</taxon>
        <taxon>Duplodnaviria</taxon>
        <taxon>Heunggongvirae</taxon>
        <taxon>Uroviricota</taxon>
        <taxon>Caudoviricetes</taxon>
        <taxon>Peduoviridae</taxon>
        <taxon>Maltschvirus</taxon>
        <taxon>Maltschvirus maltsch</taxon>
    </lineage>
</organism>
<feature type="transmembrane region" description="Helical" evidence="1">
    <location>
        <begin position="36"/>
        <end position="54"/>
    </location>
</feature>
<name>A0A6J5KN03_9CAUD</name>
<accession>A0A6J5KN03</accession>